<evidence type="ECO:0000256" key="2">
    <source>
        <dbReference type="SAM" id="Phobius"/>
    </source>
</evidence>
<protein>
    <submittedName>
        <fullName evidence="3">Uncharacterized protein</fullName>
    </submittedName>
</protein>
<feature type="transmembrane region" description="Helical" evidence="2">
    <location>
        <begin position="36"/>
        <end position="57"/>
    </location>
</feature>
<evidence type="ECO:0000313" key="4">
    <source>
        <dbReference type="Proteomes" id="UP001150538"/>
    </source>
</evidence>
<dbReference type="SUPFAM" id="SSF81321">
    <property type="entry name" value="Family A G protein-coupled receptor-like"/>
    <property type="match status" value="1"/>
</dbReference>
<dbReference type="AlphaFoldDB" id="A0A9W8A2F2"/>
<feature type="transmembrane region" description="Helical" evidence="2">
    <location>
        <begin position="146"/>
        <end position="166"/>
    </location>
</feature>
<evidence type="ECO:0000256" key="1">
    <source>
        <dbReference type="SAM" id="MobiDB-lite"/>
    </source>
</evidence>
<evidence type="ECO:0000313" key="3">
    <source>
        <dbReference type="EMBL" id="KAJ1918656.1"/>
    </source>
</evidence>
<accession>A0A9W8A2F2</accession>
<proteinExistence type="predicted"/>
<keyword evidence="4" id="KW-1185">Reference proteome</keyword>
<sequence length="445" mass="49985">MTSLNFFPPHEGPQSGGHGMYYTAVHARITGLIQTIQALSILNILLCSIVVGTVIFYARKHDMIDRVSFRLSASIAIADTLYSIIQLIVNDEKFTDKLSEMQLRTLFFFHLSSYNVLVFTTACIAFHLHLTALLNKQKLARKFSPWYELISWSISIIIAHPMFYVYNRCLKIKGLNIIIMADYSLVRIRIIVWLMYGWCAMALLYCLFVCILVIVRLMPVWKQVNCNVLMLPEGGRENIASDTDVSLADKRKSSTEHPNYITSSQLLGNSKNGHSISERRRREVRFAVVRIALYSIIPFITSPIMPAYLSIVNPSIILANVTIILPNLGGLLNFIIFMINPHLDPAWRTIKRKAKQLITKYKTGNHNLSLFASPPSAPFDSRIWKAKSFNTTNSSSSGSDTHGNSSNRGSGNRSAFNSSSGTPDKVSFAEVPIADNDSTKERVLI</sequence>
<feature type="transmembrane region" description="Helical" evidence="2">
    <location>
        <begin position="315"/>
        <end position="339"/>
    </location>
</feature>
<keyword evidence="2" id="KW-0472">Membrane</keyword>
<dbReference type="OrthoDB" id="3251871at2759"/>
<comment type="caution">
    <text evidence="3">The sequence shown here is derived from an EMBL/GenBank/DDBJ whole genome shotgun (WGS) entry which is preliminary data.</text>
</comment>
<keyword evidence="2" id="KW-0812">Transmembrane</keyword>
<reference evidence="3" key="1">
    <citation type="submission" date="2022-07" db="EMBL/GenBank/DDBJ databases">
        <title>Phylogenomic reconstructions and comparative analyses of Kickxellomycotina fungi.</title>
        <authorList>
            <person name="Reynolds N.K."/>
            <person name="Stajich J.E."/>
            <person name="Barry K."/>
            <person name="Grigoriev I.V."/>
            <person name="Crous P."/>
            <person name="Smith M.E."/>
        </authorList>
    </citation>
    <scope>NUCLEOTIDE SEQUENCE</scope>
    <source>
        <strain evidence="3">NBRC 100468</strain>
    </source>
</reference>
<gene>
    <name evidence="3" type="ORF">H4219_002459</name>
</gene>
<feature type="compositionally biased region" description="Low complexity" evidence="1">
    <location>
        <begin position="391"/>
        <end position="421"/>
    </location>
</feature>
<feature type="transmembrane region" description="Helical" evidence="2">
    <location>
        <begin position="190"/>
        <end position="215"/>
    </location>
</feature>
<feature type="transmembrane region" description="Helical" evidence="2">
    <location>
        <begin position="69"/>
        <end position="89"/>
    </location>
</feature>
<name>A0A9W8A2F2_9FUNG</name>
<keyword evidence="2" id="KW-1133">Transmembrane helix</keyword>
<dbReference type="EMBL" id="JANBPU010000040">
    <property type="protein sequence ID" value="KAJ1918656.1"/>
    <property type="molecule type" value="Genomic_DNA"/>
</dbReference>
<feature type="transmembrane region" description="Helical" evidence="2">
    <location>
        <begin position="109"/>
        <end position="134"/>
    </location>
</feature>
<dbReference type="Proteomes" id="UP001150538">
    <property type="component" value="Unassembled WGS sequence"/>
</dbReference>
<feature type="transmembrane region" description="Helical" evidence="2">
    <location>
        <begin position="287"/>
        <end position="309"/>
    </location>
</feature>
<organism evidence="3 4">
    <name type="scientific">Mycoemilia scoparia</name>
    <dbReference type="NCBI Taxonomy" id="417184"/>
    <lineage>
        <taxon>Eukaryota</taxon>
        <taxon>Fungi</taxon>
        <taxon>Fungi incertae sedis</taxon>
        <taxon>Zoopagomycota</taxon>
        <taxon>Kickxellomycotina</taxon>
        <taxon>Kickxellomycetes</taxon>
        <taxon>Kickxellales</taxon>
        <taxon>Kickxellaceae</taxon>
        <taxon>Mycoemilia</taxon>
    </lineage>
</organism>
<feature type="region of interest" description="Disordered" evidence="1">
    <location>
        <begin position="391"/>
        <end position="445"/>
    </location>
</feature>